<dbReference type="InterPro" id="IPR050357">
    <property type="entry name" value="Arrestin_domain-protein"/>
</dbReference>
<dbReference type="PANTHER" id="PTHR11188">
    <property type="entry name" value="ARRESTIN DOMAIN CONTAINING PROTEIN"/>
    <property type="match status" value="1"/>
</dbReference>
<evidence type="ECO:0000313" key="4">
    <source>
        <dbReference type="Proteomes" id="UP000265140"/>
    </source>
</evidence>
<dbReference type="InterPro" id="IPR014756">
    <property type="entry name" value="Ig_E-set"/>
</dbReference>
<accession>A0A3P9AB59</accession>
<name>A0A3P9AB59_ESOLU</name>
<sequence length="274" mass="30847">MSTIKEFHLSYDVLNELDTFSEGDCITGRITLVLNKETKVDSLFIKAKGDADVSWENDDDSYSAHNRYFKVKTFMINKNPQGTILPSGIHIYPFSLQIPEGSMPSSFRGNHGRIVYRLKAKLDRGWLKKRNLEKEITFVSKANLNPGLLLSPQHGVKNKSVGIFSSGQVTMDVHVERMGFMPGEVVHICANIENNSSRDLKTKFTLKQKITFFASGTRTKVNEYTICKVVQDPILSSNRQSVTEKLQIPADQGLSILNCNIIKVEYILKVCTVP</sequence>
<protein>
    <recommendedName>
        <fullName evidence="2">Arrestin C-terminal-like domain-containing protein</fullName>
    </recommendedName>
</protein>
<organism evidence="3 4">
    <name type="scientific">Esox lucius</name>
    <name type="common">Northern pike</name>
    <dbReference type="NCBI Taxonomy" id="8010"/>
    <lineage>
        <taxon>Eukaryota</taxon>
        <taxon>Metazoa</taxon>
        <taxon>Chordata</taxon>
        <taxon>Craniata</taxon>
        <taxon>Vertebrata</taxon>
        <taxon>Euteleostomi</taxon>
        <taxon>Actinopterygii</taxon>
        <taxon>Neopterygii</taxon>
        <taxon>Teleostei</taxon>
        <taxon>Protacanthopterygii</taxon>
        <taxon>Esociformes</taxon>
        <taxon>Esocidae</taxon>
        <taxon>Esox</taxon>
    </lineage>
</organism>
<dbReference type="PANTHER" id="PTHR11188:SF135">
    <property type="entry name" value="ARRESTIN DOMAIN CONTAINING 3-LIKE-RELATED"/>
    <property type="match status" value="1"/>
</dbReference>
<evidence type="ECO:0000256" key="1">
    <source>
        <dbReference type="ARBA" id="ARBA00005298"/>
    </source>
</evidence>
<dbReference type="GO" id="GO:0005737">
    <property type="term" value="C:cytoplasm"/>
    <property type="evidence" value="ECO:0007669"/>
    <property type="project" value="TreeGrafter"/>
</dbReference>
<dbReference type="GeneTree" id="ENSGT00940000164012"/>
<dbReference type="SUPFAM" id="SSF81296">
    <property type="entry name" value="E set domains"/>
    <property type="match status" value="2"/>
</dbReference>
<evidence type="ECO:0000313" key="3">
    <source>
        <dbReference type="Ensembl" id="ENSELUP00000037940.3"/>
    </source>
</evidence>
<dbReference type="Gene3D" id="2.60.40.640">
    <property type="match status" value="2"/>
</dbReference>
<dbReference type="InterPro" id="IPR014752">
    <property type="entry name" value="Arrestin-like_C"/>
</dbReference>
<reference evidence="4" key="1">
    <citation type="journal article" date="2014" name="PLoS ONE">
        <title>The genome and linkage map of the northern pike (Esox lucius): conserved synteny revealed between the salmonid sister group and the Neoteleostei.</title>
        <authorList>
            <person name="Rondeau E.B."/>
            <person name="Minkley D.R."/>
            <person name="Leong J.S."/>
            <person name="Messmer A.M."/>
            <person name="Jantzen J.R."/>
            <person name="von Schalburg K.R."/>
            <person name="Lemon C."/>
            <person name="Bird N.H."/>
            <person name="Koop B.F."/>
        </authorList>
    </citation>
    <scope>NUCLEOTIDE SEQUENCE</scope>
</reference>
<dbReference type="Pfam" id="PF02752">
    <property type="entry name" value="Arrestin_C"/>
    <property type="match status" value="1"/>
</dbReference>
<dbReference type="Pfam" id="PF00339">
    <property type="entry name" value="Arrestin_N"/>
    <property type="match status" value="1"/>
</dbReference>
<dbReference type="InterPro" id="IPR011022">
    <property type="entry name" value="Arrestin_C-like"/>
</dbReference>
<dbReference type="Bgee" id="ENSELUG00000017702">
    <property type="expression patterns" value="Expressed in stomach and 12 other cell types or tissues"/>
</dbReference>
<reference evidence="3" key="3">
    <citation type="submission" date="2025-08" db="UniProtKB">
        <authorList>
            <consortium name="Ensembl"/>
        </authorList>
    </citation>
    <scope>IDENTIFICATION</scope>
</reference>
<proteinExistence type="inferred from homology"/>
<dbReference type="GO" id="GO:0015031">
    <property type="term" value="P:protein transport"/>
    <property type="evidence" value="ECO:0007669"/>
    <property type="project" value="TreeGrafter"/>
</dbReference>
<feature type="domain" description="Arrestin C-terminal-like" evidence="2">
    <location>
        <begin position="165"/>
        <end position="274"/>
    </location>
</feature>
<dbReference type="Ensembl" id="ENSELUT00000027932.3">
    <property type="protein sequence ID" value="ENSELUP00000037940.3"/>
    <property type="gene ID" value="ENSELUG00000017702.3"/>
</dbReference>
<dbReference type="Proteomes" id="UP000265140">
    <property type="component" value="Chromosome 13"/>
</dbReference>
<evidence type="ECO:0000259" key="2">
    <source>
        <dbReference type="SMART" id="SM01017"/>
    </source>
</evidence>
<dbReference type="SMART" id="SM01017">
    <property type="entry name" value="Arrestin_C"/>
    <property type="match status" value="1"/>
</dbReference>
<reference evidence="3" key="2">
    <citation type="submission" date="2020-02" db="EMBL/GenBank/DDBJ databases">
        <title>Esox lucius (northern pike) genome, fEsoLuc1, primary haplotype.</title>
        <authorList>
            <person name="Myers G."/>
            <person name="Karagic N."/>
            <person name="Meyer A."/>
            <person name="Pippel M."/>
            <person name="Reichard M."/>
            <person name="Winkler S."/>
            <person name="Tracey A."/>
            <person name="Sims Y."/>
            <person name="Howe K."/>
            <person name="Rhie A."/>
            <person name="Formenti G."/>
            <person name="Durbin R."/>
            <person name="Fedrigo O."/>
            <person name="Jarvis E.D."/>
        </authorList>
    </citation>
    <scope>NUCLEOTIDE SEQUENCE [LARGE SCALE GENOMIC DNA]</scope>
</reference>
<dbReference type="GO" id="GO:0007399">
    <property type="term" value="P:nervous system development"/>
    <property type="evidence" value="ECO:0007669"/>
    <property type="project" value="UniProtKB-ARBA"/>
</dbReference>
<reference evidence="3" key="4">
    <citation type="submission" date="2025-09" db="UniProtKB">
        <authorList>
            <consortium name="Ensembl"/>
        </authorList>
    </citation>
    <scope>IDENTIFICATION</scope>
</reference>
<keyword evidence="4" id="KW-1185">Reference proteome</keyword>
<dbReference type="GO" id="GO:0005886">
    <property type="term" value="C:plasma membrane"/>
    <property type="evidence" value="ECO:0007669"/>
    <property type="project" value="TreeGrafter"/>
</dbReference>
<comment type="similarity">
    <text evidence="1">Belongs to the arrestin family.</text>
</comment>
<dbReference type="InterPro" id="IPR011021">
    <property type="entry name" value="Arrestin-like_N"/>
</dbReference>
<dbReference type="AlphaFoldDB" id="A0A3P9AB59"/>